<keyword evidence="6" id="KW-1185">Reference proteome</keyword>
<evidence type="ECO:0000313" key="5">
    <source>
        <dbReference type="EMBL" id="PRZ40904.1"/>
    </source>
</evidence>
<organism evidence="5 6">
    <name type="scientific">Antricoccus suffuscus</name>
    <dbReference type="NCBI Taxonomy" id="1629062"/>
    <lineage>
        <taxon>Bacteria</taxon>
        <taxon>Bacillati</taxon>
        <taxon>Actinomycetota</taxon>
        <taxon>Actinomycetes</taxon>
        <taxon>Geodermatophilales</taxon>
        <taxon>Antricoccaceae</taxon>
        <taxon>Antricoccus</taxon>
    </lineage>
</organism>
<dbReference type="AlphaFoldDB" id="A0A2T0ZXA2"/>
<dbReference type="GO" id="GO:0009007">
    <property type="term" value="F:site-specific DNA-methyltransferase (adenine-specific) activity"/>
    <property type="evidence" value="ECO:0007669"/>
    <property type="project" value="UniProtKB-EC"/>
</dbReference>
<accession>A0A2T0ZXA2</accession>
<evidence type="ECO:0000313" key="6">
    <source>
        <dbReference type="Proteomes" id="UP000237752"/>
    </source>
</evidence>
<proteinExistence type="predicted"/>
<dbReference type="PANTHER" id="PTHR33841:SF1">
    <property type="entry name" value="DNA METHYLTRANSFERASE A"/>
    <property type="match status" value="1"/>
</dbReference>
<dbReference type="InterPro" id="IPR050953">
    <property type="entry name" value="N4_N6_ade-DNA_methylase"/>
</dbReference>
<comment type="catalytic activity">
    <reaction evidence="4">
        <text>a 2'-deoxyadenosine in DNA + S-adenosyl-L-methionine = an N(6)-methyl-2'-deoxyadenosine in DNA + S-adenosyl-L-homocysteine + H(+)</text>
        <dbReference type="Rhea" id="RHEA:15197"/>
        <dbReference type="Rhea" id="RHEA-COMP:12418"/>
        <dbReference type="Rhea" id="RHEA-COMP:12419"/>
        <dbReference type="ChEBI" id="CHEBI:15378"/>
        <dbReference type="ChEBI" id="CHEBI:57856"/>
        <dbReference type="ChEBI" id="CHEBI:59789"/>
        <dbReference type="ChEBI" id="CHEBI:90615"/>
        <dbReference type="ChEBI" id="CHEBI:90616"/>
        <dbReference type="EC" id="2.1.1.72"/>
    </reaction>
</comment>
<keyword evidence="3" id="KW-0808">Transferase</keyword>
<dbReference type="EMBL" id="PVUE01000013">
    <property type="protein sequence ID" value="PRZ40904.1"/>
    <property type="molecule type" value="Genomic_DNA"/>
</dbReference>
<name>A0A2T0ZXA2_9ACTN</name>
<evidence type="ECO:0000256" key="4">
    <source>
        <dbReference type="ARBA" id="ARBA00047942"/>
    </source>
</evidence>
<keyword evidence="2" id="KW-0489">Methyltransferase</keyword>
<reference evidence="5 6" key="1">
    <citation type="submission" date="2018-03" db="EMBL/GenBank/DDBJ databases">
        <title>Genomic Encyclopedia of Archaeal and Bacterial Type Strains, Phase II (KMG-II): from individual species to whole genera.</title>
        <authorList>
            <person name="Goeker M."/>
        </authorList>
    </citation>
    <scope>NUCLEOTIDE SEQUENCE [LARGE SCALE GENOMIC DNA]</scope>
    <source>
        <strain evidence="5 6">DSM 100065</strain>
    </source>
</reference>
<dbReference type="PANTHER" id="PTHR33841">
    <property type="entry name" value="DNA METHYLTRANSFERASE YEEA-RELATED"/>
    <property type="match status" value="1"/>
</dbReference>
<dbReference type="RefSeq" id="WP_106349837.1">
    <property type="nucleotide sequence ID" value="NZ_PVUE01000013.1"/>
</dbReference>
<dbReference type="EC" id="2.1.1.72" evidence="1"/>
<dbReference type="OrthoDB" id="4280289at2"/>
<evidence type="ECO:0000256" key="1">
    <source>
        <dbReference type="ARBA" id="ARBA00011900"/>
    </source>
</evidence>
<protein>
    <recommendedName>
        <fullName evidence="1">site-specific DNA-methyltransferase (adenine-specific)</fullName>
        <ecNumber evidence="1">2.1.1.72</ecNumber>
    </recommendedName>
</protein>
<dbReference type="PRINTS" id="PR00507">
    <property type="entry name" value="N12N6MTFRASE"/>
</dbReference>
<evidence type="ECO:0000256" key="3">
    <source>
        <dbReference type="ARBA" id="ARBA00022679"/>
    </source>
</evidence>
<sequence>MTVTETVVEEQFVRSRHRVKTYGEVFTPRHMVDQMLDLVREELETGPDFVDKTFLEPAAGDGNFLVAILQRKLNAIQSRFPAQEWPQESLFALASIYGVELLEDNHRDAKAIMLAEFVSFHEAHGVACGTRTNLHRAAVYLIDTNIVRGNTLTGQTSQGKDIQFSWWHRVDGQAGSVQREPFTLDSLRHSGGFDFTIYDTYQPCRIDRVHEEVGGDV</sequence>
<dbReference type="InterPro" id="IPR029063">
    <property type="entry name" value="SAM-dependent_MTases_sf"/>
</dbReference>
<dbReference type="Proteomes" id="UP000237752">
    <property type="component" value="Unassembled WGS sequence"/>
</dbReference>
<gene>
    <name evidence="5" type="ORF">CLV47_11369</name>
</gene>
<evidence type="ECO:0000256" key="2">
    <source>
        <dbReference type="ARBA" id="ARBA00022603"/>
    </source>
</evidence>
<dbReference type="GO" id="GO:0032259">
    <property type="term" value="P:methylation"/>
    <property type="evidence" value="ECO:0007669"/>
    <property type="project" value="UniProtKB-KW"/>
</dbReference>
<dbReference type="SUPFAM" id="SSF53335">
    <property type="entry name" value="S-adenosyl-L-methionine-dependent methyltransferases"/>
    <property type="match status" value="1"/>
</dbReference>
<dbReference type="Gene3D" id="3.40.50.150">
    <property type="entry name" value="Vaccinia Virus protein VP39"/>
    <property type="match status" value="1"/>
</dbReference>
<comment type="caution">
    <text evidence="5">The sequence shown here is derived from an EMBL/GenBank/DDBJ whole genome shotgun (WGS) entry which is preliminary data.</text>
</comment>